<comment type="caution">
    <text evidence="1">The sequence shown here is derived from an EMBL/GenBank/DDBJ whole genome shotgun (WGS) entry which is preliminary data.</text>
</comment>
<evidence type="ECO:0000313" key="2">
    <source>
        <dbReference type="Proteomes" id="UP001163324"/>
    </source>
</evidence>
<dbReference type="EMBL" id="CM047942">
    <property type="protein sequence ID" value="KAI9902207.1"/>
    <property type="molecule type" value="Genomic_DNA"/>
</dbReference>
<name>A0ACC0V8W9_9HYPO</name>
<organism evidence="1 2">
    <name type="scientific">Trichothecium roseum</name>
    <dbReference type="NCBI Taxonomy" id="47278"/>
    <lineage>
        <taxon>Eukaryota</taxon>
        <taxon>Fungi</taxon>
        <taxon>Dikarya</taxon>
        <taxon>Ascomycota</taxon>
        <taxon>Pezizomycotina</taxon>
        <taxon>Sordariomycetes</taxon>
        <taxon>Hypocreomycetidae</taxon>
        <taxon>Hypocreales</taxon>
        <taxon>Hypocreales incertae sedis</taxon>
        <taxon>Trichothecium</taxon>
    </lineage>
</organism>
<proteinExistence type="predicted"/>
<keyword evidence="2" id="KW-1185">Reference proteome</keyword>
<sequence>MMRKEPLDDEAEPPPSYEETVSPAAPSSSSYPSPSYSKSRYQSDAKSQTTSALALLLLPRHGHPPELVECVSAFLEAYLRRLRERDRTPGSVGAEEEEAVFLPGHLVREQGWALADPEQLARRSVEWVDASLPSKGKDGSSSFADYGSFSPKGRKNEFDGWGRWRDNDDDGSGPSGARSSAQWWSDEDGASRIAAEMRPTGEQEDLLRCFAGAGVREVVLRRENEMGLWERKTVYGIAVRMSDNARAARPRKK</sequence>
<protein>
    <submittedName>
        <fullName evidence="1">Uncharacterized protein</fullName>
    </submittedName>
</protein>
<accession>A0ACC0V8W9</accession>
<dbReference type="Proteomes" id="UP001163324">
    <property type="component" value="Chromosome 3"/>
</dbReference>
<reference evidence="1" key="1">
    <citation type="submission" date="2022-10" db="EMBL/GenBank/DDBJ databases">
        <title>Complete Genome of Trichothecium roseum strain YXFP-22015, a Plant Pathogen Isolated from Citrus.</title>
        <authorList>
            <person name="Wang Y."/>
            <person name="Zhu L."/>
        </authorList>
    </citation>
    <scope>NUCLEOTIDE SEQUENCE</scope>
    <source>
        <strain evidence="1">YXFP-22015</strain>
    </source>
</reference>
<evidence type="ECO:0000313" key="1">
    <source>
        <dbReference type="EMBL" id="KAI9902207.1"/>
    </source>
</evidence>
<gene>
    <name evidence="1" type="ORF">N3K66_004024</name>
</gene>